<dbReference type="PANTHER" id="PTHR33868">
    <property type="entry name" value="EXPRESSED PROTEIN"/>
    <property type="match status" value="1"/>
</dbReference>
<feature type="compositionally biased region" description="Low complexity" evidence="1">
    <location>
        <begin position="28"/>
        <end position="40"/>
    </location>
</feature>
<evidence type="ECO:0000256" key="2">
    <source>
        <dbReference type="SAM" id="Phobius"/>
    </source>
</evidence>
<keyword evidence="2" id="KW-0812">Transmembrane</keyword>
<dbReference type="EMBL" id="GHES01041192">
    <property type="protein sequence ID" value="MPA71751.1"/>
    <property type="molecule type" value="Transcribed_RNA"/>
</dbReference>
<evidence type="ECO:0000256" key="1">
    <source>
        <dbReference type="SAM" id="MobiDB-lite"/>
    </source>
</evidence>
<evidence type="ECO:0000313" key="3">
    <source>
        <dbReference type="EMBL" id="MPA71751.1"/>
    </source>
</evidence>
<feature type="region of interest" description="Disordered" evidence="1">
    <location>
        <begin position="22"/>
        <end position="58"/>
    </location>
</feature>
<reference evidence="3" key="1">
    <citation type="submission" date="2019-08" db="EMBL/GenBank/DDBJ databases">
        <title>Reference gene set and small RNA set construction with multiple tissues from Davidia involucrata Baill.</title>
        <authorList>
            <person name="Yang H."/>
            <person name="Zhou C."/>
            <person name="Li G."/>
            <person name="Wang J."/>
            <person name="Gao P."/>
            <person name="Wang M."/>
            <person name="Wang R."/>
            <person name="Zhao Y."/>
        </authorList>
    </citation>
    <scope>NUCLEOTIDE SEQUENCE</scope>
    <source>
        <tissue evidence="3">Mixed with DoveR01_LX</tissue>
    </source>
</reference>
<dbReference type="PANTHER" id="PTHR33868:SF18">
    <property type="entry name" value="TRANSMEMBRANE PROTEIN"/>
    <property type="match status" value="1"/>
</dbReference>
<name>A0A5B7BUV1_DAVIN</name>
<accession>A0A5B7BUV1</accession>
<sequence>MAAAEARVVSQRTGNCCFVQDDARRGPKLSCCPSSSSKSESAVRSGDAARGSDNPIPDCVPYNHNSANPNLPPDTKWWLNLQSNHGHQREFSHEQLNALEAELEVLSDGFVKQTTKLSKGNQPIKEYGTQTDPKSIASSFLYQPQKASATYMKNDQDGMQELKAVIGNDAQKRLNNKDTGEFCYADDQMTDLEPFNSLVLEQSKKLCSDLESDWIGIEKTEPWWRTSDKDELASLVSHKSLVHIENCDLPQPQTKHFAMGPSACPECFDHNKILTSSLDWIAEKGISTLADCIQGSPSSGSMERTRCTVGDVGCSLHDSDGLLSSTSMEKADTQHKIESDLSKAQLLEALCHSQTRAREAEKAAQQAYDEKEHVIKLFFRQASYLFAYKQWFQILQLEILCLQLKNKDRATSSHFPAFLPWAAYKGRKLRKGRNKTAKRKMRPPRYRIGKCAVAFAVGFSLAGAGLLLGWTMGWWLPAF</sequence>
<gene>
    <name evidence="3" type="ORF">Din_041192</name>
</gene>
<proteinExistence type="predicted"/>
<protein>
    <submittedName>
        <fullName evidence="3">Uncharacterized protein</fullName>
    </submittedName>
</protein>
<keyword evidence="2" id="KW-0472">Membrane</keyword>
<feature type="transmembrane region" description="Helical" evidence="2">
    <location>
        <begin position="448"/>
        <end position="476"/>
    </location>
</feature>
<organism evidence="3">
    <name type="scientific">Davidia involucrata</name>
    <name type="common">Dove tree</name>
    <dbReference type="NCBI Taxonomy" id="16924"/>
    <lineage>
        <taxon>Eukaryota</taxon>
        <taxon>Viridiplantae</taxon>
        <taxon>Streptophyta</taxon>
        <taxon>Embryophyta</taxon>
        <taxon>Tracheophyta</taxon>
        <taxon>Spermatophyta</taxon>
        <taxon>Magnoliopsida</taxon>
        <taxon>eudicotyledons</taxon>
        <taxon>Gunneridae</taxon>
        <taxon>Pentapetalae</taxon>
        <taxon>asterids</taxon>
        <taxon>Cornales</taxon>
        <taxon>Nyssaceae</taxon>
        <taxon>Davidia</taxon>
    </lineage>
</organism>
<dbReference type="AlphaFoldDB" id="A0A5B7BUV1"/>
<keyword evidence="2" id="KW-1133">Transmembrane helix</keyword>